<organism evidence="3 4">
    <name type="scientific">Trypanosoma theileri</name>
    <dbReference type="NCBI Taxonomy" id="67003"/>
    <lineage>
        <taxon>Eukaryota</taxon>
        <taxon>Discoba</taxon>
        <taxon>Euglenozoa</taxon>
        <taxon>Kinetoplastea</taxon>
        <taxon>Metakinetoplastina</taxon>
        <taxon>Trypanosomatida</taxon>
        <taxon>Trypanosomatidae</taxon>
        <taxon>Trypanosoma</taxon>
    </lineage>
</organism>
<sequence>MLFFLFRWIITSAIFNLGLLYAAFGTMYAAEETARANGKSISFPLSSLKLWLILMFFVSLSYIGMEQFPFFLEARALFTWLIITSPSTSHSRVYNIIFDPLLGRIVKMLAVLENNQLIAEKIGIGAVRLCVELAITIMNYVARSGSFEEESVNDIMAGLMFSRNALQTPTPSQIGSDSSSAASSPPYLPHTILR</sequence>
<keyword evidence="2" id="KW-0472">Membrane</keyword>
<proteinExistence type="predicted"/>
<dbReference type="AlphaFoldDB" id="A0A1X0P530"/>
<dbReference type="GeneID" id="39982234"/>
<keyword evidence="4" id="KW-1185">Reference proteome</keyword>
<accession>A0A1X0P530</accession>
<evidence type="ECO:0000256" key="1">
    <source>
        <dbReference type="SAM" id="MobiDB-lite"/>
    </source>
</evidence>
<feature type="region of interest" description="Disordered" evidence="1">
    <location>
        <begin position="169"/>
        <end position="194"/>
    </location>
</feature>
<feature type="transmembrane region" description="Helical" evidence="2">
    <location>
        <begin position="41"/>
        <end position="65"/>
    </location>
</feature>
<dbReference type="EMBL" id="NBCO01000004">
    <property type="protein sequence ID" value="ORC92046.1"/>
    <property type="molecule type" value="Genomic_DNA"/>
</dbReference>
<dbReference type="OrthoDB" id="251602at2759"/>
<keyword evidence="2" id="KW-1133">Transmembrane helix</keyword>
<reference evidence="3 4" key="1">
    <citation type="submission" date="2017-03" db="EMBL/GenBank/DDBJ databases">
        <title>An alternative strategy for trypanosome survival in the mammalian bloodstream revealed through genome and transcriptome analysis of the ubiquitous bovine parasite Trypanosoma (Megatrypanum) theileri.</title>
        <authorList>
            <person name="Kelly S."/>
            <person name="Ivens A."/>
            <person name="Mott A."/>
            <person name="O'Neill E."/>
            <person name="Emms D."/>
            <person name="Macleod O."/>
            <person name="Voorheis P."/>
            <person name="Matthews J."/>
            <person name="Matthews K."/>
            <person name="Carrington M."/>
        </authorList>
    </citation>
    <scope>NUCLEOTIDE SEQUENCE [LARGE SCALE GENOMIC DNA]</scope>
    <source>
        <strain evidence="3">Edinburgh</strain>
    </source>
</reference>
<name>A0A1X0P530_9TRYP</name>
<comment type="caution">
    <text evidence="3">The sequence shown here is derived from an EMBL/GenBank/DDBJ whole genome shotgun (WGS) entry which is preliminary data.</text>
</comment>
<gene>
    <name evidence="3" type="ORF">TM35_000042600</name>
</gene>
<evidence type="ECO:0000313" key="4">
    <source>
        <dbReference type="Proteomes" id="UP000192257"/>
    </source>
</evidence>
<dbReference type="RefSeq" id="XP_028886112.1">
    <property type="nucleotide sequence ID" value="XM_029022454.1"/>
</dbReference>
<keyword evidence="2" id="KW-0812">Transmembrane</keyword>
<protein>
    <submittedName>
        <fullName evidence="3">Uncharacterized protein</fullName>
    </submittedName>
</protein>
<dbReference type="Proteomes" id="UP000192257">
    <property type="component" value="Unassembled WGS sequence"/>
</dbReference>
<evidence type="ECO:0000313" key="3">
    <source>
        <dbReference type="EMBL" id="ORC92046.1"/>
    </source>
</evidence>
<evidence type="ECO:0000256" key="2">
    <source>
        <dbReference type="SAM" id="Phobius"/>
    </source>
</evidence>
<feature type="transmembrane region" description="Helical" evidence="2">
    <location>
        <begin position="6"/>
        <end position="29"/>
    </location>
</feature>
<dbReference type="VEuPathDB" id="TriTrypDB:TM35_000042600"/>